<reference evidence="2 4" key="1">
    <citation type="journal article" date="2014" name="BMC Genomics">
        <title>Genome sequence of Anopheles sinensis provides insight into genetics basis of mosquito competence for malaria parasites.</title>
        <authorList>
            <person name="Zhou D."/>
            <person name="Zhang D."/>
            <person name="Ding G."/>
            <person name="Shi L."/>
            <person name="Hou Q."/>
            <person name="Ye Y."/>
            <person name="Xu Y."/>
            <person name="Zhou H."/>
            <person name="Xiong C."/>
            <person name="Li S."/>
            <person name="Yu J."/>
            <person name="Hong S."/>
            <person name="Yu X."/>
            <person name="Zou P."/>
            <person name="Chen C."/>
            <person name="Chang X."/>
            <person name="Wang W."/>
            <person name="Lv Y."/>
            <person name="Sun Y."/>
            <person name="Ma L."/>
            <person name="Shen B."/>
            <person name="Zhu C."/>
        </authorList>
    </citation>
    <scope>NUCLEOTIDE SEQUENCE [LARGE SCALE GENOMIC DNA]</scope>
</reference>
<dbReference type="EMBL" id="ATLV01019607">
    <property type="status" value="NOT_ANNOTATED_CDS"/>
    <property type="molecule type" value="Genomic_DNA"/>
</dbReference>
<protein>
    <submittedName>
        <fullName evidence="2 3">Helicase associated domain-containing protein</fullName>
    </submittedName>
</protein>
<evidence type="ECO:0000313" key="4">
    <source>
        <dbReference type="Proteomes" id="UP000030765"/>
    </source>
</evidence>
<dbReference type="Proteomes" id="UP000030765">
    <property type="component" value="Unassembled WGS sequence"/>
</dbReference>
<evidence type="ECO:0000313" key="2">
    <source>
        <dbReference type="EMBL" id="KFB44380.1"/>
    </source>
</evidence>
<dbReference type="EMBL" id="KE525275">
    <property type="protein sequence ID" value="KFB44380.1"/>
    <property type="molecule type" value="Genomic_DNA"/>
</dbReference>
<dbReference type="EnsemblMetazoa" id="ASIC012323-RA">
    <property type="protein sequence ID" value="ASIC012323-PA"/>
    <property type="gene ID" value="ASIC012323"/>
</dbReference>
<sequence length="142" mass="15355">MDNINCNCDREWVSCRFGRNAAGLIIVTSCRYVANENVPQISPISGSANANVSNIFFLTENVQTTGDLGTVGLLSLGSLQIGPVPVDARADVEEKGVAEEIIEKTTGSRNEQKTSTAESSRFPGKTSPSYDAHRAWPDWFTS</sequence>
<feature type="region of interest" description="Disordered" evidence="1">
    <location>
        <begin position="101"/>
        <end position="142"/>
    </location>
</feature>
<feature type="compositionally biased region" description="Polar residues" evidence="1">
    <location>
        <begin position="105"/>
        <end position="119"/>
    </location>
</feature>
<accession>A0A084W2D6</accession>
<proteinExistence type="predicted"/>
<gene>
    <name evidence="2" type="ORF">ZHAS_00012323</name>
</gene>
<dbReference type="AlphaFoldDB" id="A0A084W2D6"/>
<evidence type="ECO:0000256" key="1">
    <source>
        <dbReference type="SAM" id="MobiDB-lite"/>
    </source>
</evidence>
<evidence type="ECO:0000313" key="3">
    <source>
        <dbReference type="EnsemblMetazoa" id="ASIC012323-PA"/>
    </source>
</evidence>
<name>A0A084W2D6_ANOSI</name>
<organism evidence="2">
    <name type="scientific">Anopheles sinensis</name>
    <name type="common">Mosquito</name>
    <dbReference type="NCBI Taxonomy" id="74873"/>
    <lineage>
        <taxon>Eukaryota</taxon>
        <taxon>Metazoa</taxon>
        <taxon>Ecdysozoa</taxon>
        <taxon>Arthropoda</taxon>
        <taxon>Hexapoda</taxon>
        <taxon>Insecta</taxon>
        <taxon>Pterygota</taxon>
        <taxon>Neoptera</taxon>
        <taxon>Endopterygota</taxon>
        <taxon>Diptera</taxon>
        <taxon>Nematocera</taxon>
        <taxon>Culicoidea</taxon>
        <taxon>Culicidae</taxon>
        <taxon>Anophelinae</taxon>
        <taxon>Anopheles</taxon>
    </lineage>
</organism>
<reference evidence="3" key="2">
    <citation type="submission" date="2020-05" db="UniProtKB">
        <authorList>
            <consortium name="EnsemblMetazoa"/>
        </authorList>
    </citation>
    <scope>IDENTIFICATION</scope>
</reference>
<keyword evidence="4" id="KW-1185">Reference proteome</keyword>
<dbReference type="VEuPathDB" id="VectorBase:ASIC012323"/>